<organism evidence="3 4">
    <name type="scientific">Cyclotella cryptica</name>
    <dbReference type="NCBI Taxonomy" id="29204"/>
    <lineage>
        <taxon>Eukaryota</taxon>
        <taxon>Sar</taxon>
        <taxon>Stramenopiles</taxon>
        <taxon>Ochrophyta</taxon>
        <taxon>Bacillariophyta</taxon>
        <taxon>Coscinodiscophyceae</taxon>
        <taxon>Thalassiosirophycidae</taxon>
        <taxon>Stephanodiscales</taxon>
        <taxon>Stephanodiscaceae</taxon>
        <taxon>Cyclotella</taxon>
    </lineage>
</organism>
<evidence type="ECO:0000313" key="3">
    <source>
        <dbReference type="EMBL" id="KAL3784417.1"/>
    </source>
</evidence>
<keyword evidence="1" id="KW-0175">Coiled coil</keyword>
<evidence type="ECO:0000256" key="1">
    <source>
        <dbReference type="SAM" id="Coils"/>
    </source>
</evidence>
<feature type="compositionally biased region" description="Polar residues" evidence="2">
    <location>
        <begin position="567"/>
        <end position="576"/>
    </location>
</feature>
<proteinExistence type="predicted"/>
<comment type="caution">
    <text evidence="3">The sequence shown here is derived from an EMBL/GenBank/DDBJ whole genome shotgun (WGS) entry which is preliminary data.</text>
</comment>
<dbReference type="Proteomes" id="UP001516023">
    <property type="component" value="Unassembled WGS sequence"/>
</dbReference>
<accession>A0ABD3P9Q0</accession>
<dbReference type="AlphaFoldDB" id="A0ABD3P9Q0"/>
<evidence type="ECO:0000256" key="2">
    <source>
        <dbReference type="SAM" id="MobiDB-lite"/>
    </source>
</evidence>
<name>A0ABD3P9Q0_9STRA</name>
<gene>
    <name evidence="3" type="ORF">HJC23_001301</name>
</gene>
<feature type="coiled-coil region" evidence="1">
    <location>
        <begin position="43"/>
        <end position="70"/>
    </location>
</feature>
<feature type="compositionally biased region" description="Basic and acidic residues" evidence="2">
    <location>
        <begin position="540"/>
        <end position="549"/>
    </location>
</feature>
<protein>
    <submittedName>
        <fullName evidence="3">Uncharacterized protein</fullName>
    </submittedName>
</protein>
<sequence length="576" mass="63643">MEEETVALTSFGAALSLSTTLRHSIQSEITQLDSSSATLSKTIQNEQSIQRGIQKEMERAKREMGELKRGGGDIVESCVVGGGMLSGWRDLLEGEMKSMLDGPKCTAAISDNEEGDGQCVKFLPRQKSVLKSKKDAIASLGAELSGTLSAIAQLNEETNRIHSELNRLNQQNVKVVDEAEKKRVEYEAEARRNARVKDAIGRSRAMSGAFARGIAEKAQEQVSQRSANLTKEATLQAQLDAKHKENSILAAEEKKLDSELVLLSGLLDSFIQQHVEGESEIKRSAMIKVELEKVNQEVEEAKMIREAKTKIANNAAKDLVEAKTFYEQASVLAKELEAIMAENDNDDKALFQPALSRKAEASKEKEKLAGEVNELHKMMALQQSEMNRAVADADAKASILAEELKCAKEKLEVAKASLDGILAATATEQENHDKELKESKEFSAHLEAATQGEITRLDTMKRQKTDDRLSKLDQRRAELASLEDVRRDEIRHLRDALAFLERMKDVETAIKNAEIELSDAGEELYPISEEHEKIIMDLKSRVADNHESSDGDGLDGVGDRDDMVTEASPSTKRQLV</sequence>
<reference evidence="3 4" key="1">
    <citation type="journal article" date="2020" name="G3 (Bethesda)">
        <title>Improved Reference Genome for Cyclotella cryptica CCMP332, a Model for Cell Wall Morphogenesis, Salinity Adaptation, and Lipid Production in Diatoms (Bacillariophyta).</title>
        <authorList>
            <person name="Roberts W.R."/>
            <person name="Downey K.M."/>
            <person name="Ruck E.C."/>
            <person name="Traller J.C."/>
            <person name="Alverson A.J."/>
        </authorList>
    </citation>
    <scope>NUCLEOTIDE SEQUENCE [LARGE SCALE GENOMIC DNA]</scope>
    <source>
        <strain evidence="3 4">CCMP332</strain>
    </source>
</reference>
<feature type="region of interest" description="Disordered" evidence="2">
    <location>
        <begin position="540"/>
        <end position="576"/>
    </location>
</feature>
<feature type="coiled-coil region" evidence="1">
    <location>
        <begin position="151"/>
        <end position="196"/>
    </location>
</feature>
<evidence type="ECO:0000313" key="4">
    <source>
        <dbReference type="Proteomes" id="UP001516023"/>
    </source>
</evidence>
<keyword evidence="4" id="KW-1185">Reference proteome</keyword>
<dbReference type="EMBL" id="JABMIG020000237">
    <property type="protein sequence ID" value="KAL3784417.1"/>
    <property type="molecule type" value="Genomic_DNA"/>
</dbReference>
<feature type="coiled-coil region" evidence="1">
    <location>
        <begin position="358"/>
        <end position="417"/>
    </location>
</feature>